<reference evidence="1 2" key="1">
    <citation type="submission" date="2021-06" db="EMBL/GenBank/DDBJ databases">
        <title>A haploid diamondback moth (Plutella xylostella L.) genome assembly resolves 31 chromosomes and identifies a diamide resistance mutation.</title>
        <authorList>
            <person name="Ward C.M."/>
            <person name="Perry K.D."/>
            <person name="Baker G."/>
            <person name="Powis K."/>
            <person name="Heckel D.G."/>
            <person name="Baxter S.W."/>
        </authorList>
    </citation>
    <scope>NUCLEOTIDE SEQUENCE [LARGE SCALE GENOMIC DNA]</scope>
    <source>
        <strain evidence="1 2">LV</strain>
        <tissue evidence="1">Single pupa</tissue>
    </source>
</reference>
<dbReference type="EMBL" id="JAHIBW010000001">
    <property type="protein sequence ID" value="KAG7313266.1"/>
    <property type="molecule type" value="Genomic_DNA"/>
</dbReference>
<dbReference type="Proteomes" id="UP000823941">
    <property type="component" value="Chromosome 1"/>
</dbReference>
<evidence type="ECO:0000313" key="1">
    <source>
        <dbReference type="EMBL" id="KAG7313266.1"/>
    </source>
</evidence>
<name>A0ABQ7R7J4_PLUXY</name>
<keyword evidence="2" id="KW-1185">Reference proteome</keyword>
<evidence type="ECO:0000313" key="2">
    <source>
        <dbReference type="Proteomes" id="UP000823941"/>
    </source>
</evidence>
<sequence>MENQGTISVFKNQRGQVKGLICKLCNFFAHLPTTTLSQDDLIVKEERLKQLFVRYESYNLKIIGSDPGDKSRALAFENSEQPHLERPKMSCGIDISVAEEPPARQPVIKSPPVPVDMSKLVLPPNNTLADKDFGVPSNIHILMGANVFFQVLRPLEPTSTATATSHTAHHASLPAPTIHCVNTHFGHIIAGNTYNHSNTPPSQLHCFTSQTISSFQQAECIPEAKTNLQSFRT</sequence>
<comment type="caution">
    <text evidence="1">The sequence shown here is derived from an EMBL/GenBank/DDBJ whole genome shotgun (WGS) entry which is preliminary data.</text>
</comment>
<accession>A0ABQ7R7J4</accession>
<proteinExistence type="predicted"/>
<protein>
    <submittedName>
        <fullName evidence="1">Uncharacterized protein</fullName>
    </submittedName>
</protein>
<organism evidence="1 2">
    <name type="scientific">Plutella xylostella</name>
    <name type="common">Diamondback moth</name>
    <name type="synonym">Plutella maculipennis</name>
    <dbReference type="NCBI Taxonomy" id="51655"/>
    <lineage>
        <taxon>Eukaryota</taxon>
        <taxon>Metazoa</taxon>
        <taxon>Ecdysozoa</taxon>
        <taxon>Arthropoda</taxon>
        <taxon>Hexapoda</taxon>
        <taxon>Insecta</taxon>
        <taxon>Pterygota</taxon>
        <taxon>Neoptera</taxon>
        <taxon>Endopterygota</taxon>
        <taxon>Lepidoptera</taxon>
        <taxon>Glossata</taxon>
        <taxon>Ditrysia</taxon>
        <taxon>Yponomeutoidea</taxon>
        <taxon>Plutellidae</taxon>
        <taxon>Plutella</taxon>
    </lineage>
</organism>
<gene>
    <name evidence="1" type="ORF">JYU34_000369</name>
</gene>